<dbReference type="NCBIfam" id="NF047743">
    <property type="entry name" value="CG0192_fam"/>
    <property type="match status" value="1"/>
</dbReference>
<evidence type="ECO:0000256" key="4">
    <source>
        <dbReference type="ARBA" id="ARBA00022840"/>
    </source>
</evidence>
<keyword evidence="3" id="KW-0418">Kinase</keyword>
<organism evidence="6 7">
    <name type="scientific">Corynebacterium propinquum</name>
    <dbReference type="NCBI Taxonomy" id="43769"/>
    <lineage>
        <taxon>Bacteria</taxon>
        <taxon>Bacillati</taxon>
        <taxon>Actinomycetota</taxon>
        <taxon>Actinomycetes</taxon>
        <taxon>Mycobacteriales</taxon>
        <taxon>Corynebacteriaceae</taxon>
        <taxon>Corynebacterium</taxon>
    </lineage>
</organism>
<evidence type="ECO:0000313" key="6">
    <source>
        <dbReference type="EMBL" id="MDK4324979.1"/>
    </source>
</evidence>
<evidence type="ECO:0000259" key="5">
    <source>
        <dbReference type="Pfam" id="PF18085"/>
    </source>
</evidence>
<accession>A0AAP4BTG2</accession>
<protein>
    <recommendedName>
        <fullName evidence="5">Maltokinase N-terminal cap domain-containing protein</fullName>
    </recommendedName>
</protein>
<comment type="caution">
    <text evidence="6">The sequence shown here is derived from an EMBL/GenBank/DDBJ whole genome shotgun (WGS) entry which is preliminary data.</text>
</comment>
<sequence>MTAVAEIFDAKLQPGKEEIAAQYGNITDLHGFYRLVDPAGEVGIEVYVGTDDSEQLRQLPLSYRAADNLDPHAADNPIVSMQHSVLGQRSVAYGLCDSVAVEQWVRAMMTGQRGAAFSNGITPIFAIRGTGKSPDTHISAVNLDKGTPDYAEGTVNVDGEVKHFELHFRTELSPSEQDEKDTYGLLGVHRDNGEEYVLASLTVK</sequence>
<reference evidence="6" key="1">
    <citation type="submission" date="2023-05" db="EMBL/GenBank/DDBJ databases">
        <title>Metabolic capabilities are highly conserved among human nasal-associated Corynebacterium species in pangenomic analyses.</title>
        <authorList>
            <person name="Tran T.H."/>
            <person name="Roberts A.Q."/>
            <person name="Escapa I.F."/>
            <person name="Gao W."/>
            <person name="Conlan S."/>
            <person name="Kong H."/>
            <person name="Segre J.A."/>
            <person name="Kelly M.S."/>
            <person name="Lemon K.P."/>
        </authorList>
    </citation>
    <scope>NUCLEOTIDE SEQUENCE</scope>
    <source>
        <strain evidence="6">KPL2654</strain>
    </source>
</reference>
<dbReference type="EMBL" id="JASNVP010000001">
    <property type="protein sequence ID" value="MDK4324979.1"/>
    <property type="molecule type" value="Genomic_DNA"/>
</dbReference>
<evidence type="ECO:0000313" key="7">
    <source>
        <dbReference type="Proteomes" id="UP001226160"/>
    </source>
</evidence>
<gene>
    <name evidence="6" type="ORF">QPX54_00360</name>
</gene>
<dbReference type="GO" id="GO:0005524">
    <property type="term" value="F:ATP binding"/>
    <property type="evidence" value="ECO:0007669"/>
    <property type="project" value="UniProtKB-KW"/>
</dbReference>
<evidence type="ECO:0000256" key="3">
    <source>
        <dbReference type="ARBA" id="ARBA00022777"/>
    </source>
</evidence>
<dbReference type="RefSeq" id="WP_147579039.1">
    <property type="nucleotide sequence ID" value="NZ_CABIYR010000005.1"/>
</dbReference>
<keyword evidence="1" id="KW-0808">Transferase</keyword>
<evidence type="ECO:0000256" key="1">
    <source>
        <dbReference type="ARBA" id="ARBA00022679"/>
    </source>
</evidence>
<name>A0AAP4BTG2_9CORY</name>
<dbReference type="GO" id="GO:0016301">
    <property type="term" value="F:kinase activity"/>
    <property type="evidence" value="ECO:0007669"/>
    <property type="project" value="UniProtKB-KW"/>
</dbReference>
<evidence type="ECO:0000256" key="2">
    <source>
        <dbReference type="ARBA" id="ARBA00022741"/>
    </source>
</evidence>
<dbReference type="Proteomes" id="UP001226160">
    <property type="component" value="Unassembled WGS sequence"/>
</dbReference>
<dbReference type="AlphaFoldDB" id="A0AAP4BTG2"/>
<feature type="domain" description="Maltokinase N-terminal cap" evidence="5">
    <location>
        <begin position="30"/>
        <end position="95"/>
    </location>
</feature>
<dbReference type="InterPro" id="IPR040999">
    <property type="entry name" value="Mak_N_cap"/>
</dbReference>
<dbReference type="Pfam" id="PF18085">
    <property type="entry name" value="Mak_N_cap"/>
    <property type="match status" value="1"/>
</dbReference>
<keyword evidence="2" id="KW-0547">Nucleotide-binding</keyword>
<keyword evidence="4" id="KW-0067">ATP-binding</keyword>
<proteinExistence type="predicted"/>